<keyword evidence="1" id="KW-1133">Transmembrane helix</keyword>
<reference evidence="2" key="1">
    <citation type="submission" date="2014-05" db="EMBL/GenBank/DDBJ databases">
        <authorList>
            <person name="Chronopoulou M."/>
        </authorList>
    </citation>
    <scope>NUCLEOTIDE SEQUENCE</scope>
    <source>
        <tissue evidence="2">Whole organism</tissue>
    </source>
</reference>
<dbReference type="AlphaFoldDB" id="A0A0K2V0I7"/>
<keyword evidence="1" id="KW-0472">Membrane</keyword>
<organism evidence="2">
    <name type="scientific">Lepeophtheirus salmonis</name>
    <name type="common">Salmon louse</name>
    <name type="synonym">Caligus salmonis</name>
    <dbReference type="NCBI Taxonomy" id="72036"/>
    <lineage>
        <taxon>Eukaryota</taxon>
        <taxon>Metazoa</taxon>
        <taxon>Ecdysozoa</taxon>
        <taxon>Arthropoda</taxon>
        <taxon>Crustacea</taxon>
        <taxon>Multicrustacea</taxon>
        <taxon>Hexanauplia</taxon>
        <taxon>Copepoda</taxon>
        <taxon>Siphonostomatoida</taxon>
        <taxon>Caligidae</taxon>
        <taxon>Lepeophtheirus</taxon>
    </lineage>
</organism>
<feature type="transmembrane region" description="Helical" evidence="1">
    <location>
        <begin position="92"/>
        <end position="114"/>
    </location>
</feature>
<keyword evidence="1" id="KW-0812">Transmembrane</keyword>
<accession>A0A0K2V0I7</accession>
<evidence type="ECO:0000313" key="2">
    <source>
        <dbReference type="EMBL" id="CDW44023.1"/>
    </source>
</evidence>
<proteinExistence type="predicted"/>
<protein>
    <submittedName>
        <fullName evidence="2">Uncharacterized protein</fullName>
    </submittedName>
</protein>
<dbReference type="EMBL" id="HACA01026662">
    <property type="protein sequence ID" value="CDW44023.1"/>
    <property type="molecule type" value="Transcribed_RNA"/>
</dbReference>
<evidence type="ECO:0000256" key="1">
    <source>
        <dbReference type="SAM" id="Phobius"/>
    </source>
</evidence>
<sequence length="160" mass="18306">MPKQMLKPILNLTTAMEDSMDMEDHMPLLIPTATFILLALSAMEDTLMDMEDVPLPMEDTPLVMEDTFLENVMLKLLLKLRLTPDMVTTHPIVLMVVTFVGDIMVVLMGSDIIMAEDTDMDQDILISVDTIMEDTIIKELFLFSHKEHHLEEVFKKKLIL</sequence>
<name>A0A0K2V0I7_LEPSM</name>